<feature type="transmembrane region" description="Helical" evidence="5">
    <location>
        <begin position="238"/>
        <end position="255"/>
    </location>
</feature>
<protein>
    <submittedName>
        <fullName evidence="7">NhaP-type Na+/H+ or K+/H+ antiporter</fullName>
    </submittedName>
</protein>
<keyword evidence="2 5" id="KW-0812">Transmembrane</keyword>
<feature type="transmembrane region" description="Helical" evidence="5">
    <location>
        <begin position="299"/>
        <end position="325"/>
    </location>
</feature>
<dbReference type="Proteomes" id="UP001230220">
    <property type="component" value="Unassembled WGS sequence"/>
</dbReference>
<dbReference type="Pfam" id="PF00999">
    <property type="entry name" value="Na_H_Exchanger"/>
    <property type="match status" value="1"/>
</dbReference>
<feature type="transmembrane region" description="Helical" evidence="5">
    <location>
        <begin position="22"/>
        <end position="42"/>
    </location>
</feature>
<feature type="transmembrane region" description="Helical" evidence="5">
    <location>
        <begin position="111"/>
        <end position="130"/>
    </location>
</feature>
<dbReference type="InterPro" id="IPR006153">
    <property type="entry name" value="Cation/H_exchanger_TM"/>
</dbReference>
<dbReference type="PANTHER" id="PTHR31102:SF1">
    <property type="entry name" value="CATION_H+ EXCHANGER DOMAIN-CONTAINING PROTEIN"/>
    <property type="match status" value="1"/>
</dbReference>
<evidence type="ECO:0000259" key="6">
    <source>
        <dbReference type="Pfam" id="PF00999"/>
    </source>
</evidence>
<evidence type="ECO:0000256" key="4">
    <source>
        <dbReference type="ARBA" id="ARBA00023136"/>
    </source>
</evidence>
<dbReference type="Gene3D" id="1.20.1530.20">
    <property type="match status" value="1"/>
</dbReference>
<evidence type="ECO:0000256" key="1">
    <source>
        <dbReference type="ARBA" id="ARBA00004141"/>
    </source>
</evidence>
<evidence type="ECO:0000256" key="2">
    <source>
        <dbReference type="ARBA" id="ARBA00022692"/>
    </source>
</evidence>
<evidence type="ECO:0000256" key="5">
    <source>
        <dbReference type="SAM" id="Phobius"/>
    </source>
</evidence>
<name>A0ABU0E1Y8_9FIRM</name>
<evidence type="ECO:0000313" key="8">
    <source>
        <dbReference type="Proteomes" id="UP001230220"/>
    </source>
</evidence>
<comment type="caution">
    <text evidence="7">The sequence shown here is derived from an EMBL/GenBank/DDBJ whole genome shotgun (WGS) entry which is preliminary data.</text>
</comment>
<feature type="transmembrane region" description="Helical" evidence="5">
    <location>
        <begin position="337"/>
        <end position="356"/>
    </location>
</feature>
<reference evidence="7 8" key="1">
    <citation type="submission" date="2023-07" db="EMBL/GenBank/DDBJ databases">
        <title>Genomic Encyclopedia of Type Strains, Phase IV (KMG-IV): sequencing the most valuable type-strain genomes for metagenomic binning, comparative biology and taxonomic classification.</title>
        <authorList>
            <person name="Goeker M."/>
        </authorList>
    </citation>
    <scope>NUCLEOTIDE SEQUENCE [LARGE SCALE GENOMIC DNA]</scope>
    <source>
        <strain evidence="7 8">DSM 16784</strain>
    </source>
</reference>
<keyword evidence="8" id="KW-1185">Reference proteome</keyword>
<comment type="subcellular location">
    <subcellularLocation>
        <location evidence="1">Membrane</location>
        <topology evidence="1">Multi-pass membrane protein</topology>
    </subcellularLocation>
</comment>
<dbReference type="RefSeq" id="WP_307407146.1">
    <property type="nucleotide sequence ID" value="NZ_JAUSUR010000002.1"/>
</dbReference>
<feature type="transmembrane region" description="Helical" evidence="5">
    <location>
        <begin position="178"/>
        <end position="201"/>
    </location>
</feature>
<feature type="transmembrane region" description="Helical" evidence="5">
    <location>
        <begin position="276"/>
        <end position="293"/>
    </location>
</feature>
<gene>
    <name evidence="7" type="ORF">J2S15_001643</name>
</gene>
<accession>A0ABU0E1Y8</accession>
<dbReference type="InterPro" id="IPR051843">
    <property type="entry name" value="CPA1_transporter"/>
</dbReference>
<proteinExistence type="predicted"/>
<organism evidence="7 8">
    <name type="scientific">Breznakia pachnodae</name>
    <dbReference type="NCBI Taxonomy" id="265178"/>
    <lineage>
        <taxon>Bacteria</taxon>
        <taxon>Bacillati</taxon>
        <taxon>Bacillota</taxon>
        <taxon>Erysipelotrichia</taxon>
        <taxon>Erysipelotrichales</taxon>
        <taxon>Erysipelotrichaceae</taxon>
        <taxon>Breznakia</taxon>
    </lineage>
</organism>
<dbReference type="EMBL" id="JAUSUR010000002">
    <property type="protein sequence ID" value="MDQ0360898.1"/>
    <property type="molecule type" value="Genomic_DNA"/>
</dbReference>
<keyword evidence="3 5" id="KW-1133">Transmembrane helix</keyword>
<sequence>MLTSFALIFVCGVIMKVIMEKLNLPGLIGYMLVGLVLGPQLLNVIDSSVLDMSADLRQVALVIILTRAGLSLDINTLKKVGRQSICLSFVPASFEILGVIIISTLLFSMNIAEAGVLGAVLAAVSPAVVVPRMLKLMKEGYGSDKGIPQMVMAGSSVDDIFVIVMFTAFTGIVQNGEFSLLSFLGVPVSIVLGILVGLLVGKVFAHVNKVMNLSGVYSVLFLISISFLLLQLQTQIEAWIPFSGLIAIMATGLGLRQNNIEVSTSCEHIYTKLWNAAEILLFVFVGCAVQFQSIESVGILALLVIAFGLVFRMVGVFISVFGNALDTKEKLFVGIAYMPKATVQAAIGAVPLSMGLPFGAEILAVAAIAILVTAPVGAVLIDNTYRKLLHKNA</sequence>
<keyword evidence="4 5" id="KW-0472">Membrane</keyword>
<feature type="transmembrane region" description="Helical" evidence="5">
    <location>
        <begin position="362"/>
        <end position="381"/>
    </location>
</feature>
<evidence type="ECO:0000256" key="3">
    <source>
        <dbReference type="ARBA" id="ARBA00022989"/>
    </source>
</evidence>
<feature type="transmembrane region" description="Helical" evidence="5">
    <location>
        <begin position="213"/>
        <end position="232"/>
    </location>
</feature>
<feature type="transmembrane region" description="Helical" evidence="5">
    <location>
        <begin position="151"/>
        <end position="172"/>
    </location>
</feature>
<evidence type="ECO:0000313" key="7">
    <source>
        <dbReference type="EMBL" id="MDQ0360898.1"/>
    </source>
</evidence>
<dbReference type="PANTHER" id="PTHR31102">
    <property type="match status" value="1"/>
</dbReference>
<dbReference type="InterPro" id="IPR038770">
    <property type="entry name" value="Na+/solute_symporter_sf"/>
</dbReference>
<feature type="transmembrane region" description="Helical" evidence="5">
    <location>
        <begin position="84"/>
        <end position="105"/>
    </location>
</feature>
<feature type="domain" description="Cation/H+ exchanger transmembrane" evidence="6">
    <location>
        <begin position="8"/>
        <end position="377"/>
    </location>
</feature>